<protein>
    <submittedName>
        <fullName evidence="1">Coenzyme F390 synthetase</fullName>
    </submittedName>
</protein>
<reference evidence="1 2" key="1">
    <citation type="submission" date="2019-05" db="EMBL/GenBank/DDBJ databases">
        <authorList>
            <consortium name="Pathogen Informatics"/>
        </authorList>
    </citation>
    <scope>NUCLEOTIDE SEQUENCE [LARGE SCALE GENOMIC DNA]</scope>
    <source>
        <strain evidence="1 2">NCTC10924</strain>
    </source>
</reference>
<accession>A0A4V6LYG2</accession>
<dbReference type="PANTHER" id="PTHR36932:SF1">
    <property type="entry name" value="CAPSULAR POLYSACCHARIDE BIOSYNTHESIS PROTEIN"/>
    <property type="match status" value="1"/>
</dbReference>
<dbReference type="InterPro" id="IPR012685">
    <property type="entry name" value="CHP02304_F390_synth-rel"/>
</dbReference>
<dbReference type="RefSeq" id="WP_093958915.1">
    <property type="nucleotide sequence ID" value="NZ_FZQN01000001.1"/>
</dbReference>
<dbReference type="InterPro" id="IPR053158">
    <property type="entry name" value="CapK_Type1_Caps_Biosynth"/>
</dbReference>
<dbReference type="OrthoDB" id="580775at2"/>
<gene>
    <name evidence="1" type="ORF">NCTC10924_00494</name>
</gene>
<dbReference type="InterPro" id="IPR042099">
    <property type="entry name" value="ANL_N_sf"/>
</dbReference>
<sequence>MNSLLFLKTFIKARWFAPKTEEALLLRQEKLWQEQIAFMQKESPYFREHGLSEAFLMDKVFMMENFDQLNTVSMTKDKAFALAVQEEESRQFTQHEAGLAVGLSSGTSGNRGIFLTQEKGRVTWAATILAKVLPQGELFPHKIAFFLRADNKLYQTVDSPLLSLAYFDMERELSSHIQRLNDLQPSILVAPASVLLQLAHLQSKNQLSVAPQKVISVAEILEESDRKVIQATFKQEVIHQIYQATEGFLGYTCSQGTLHLNEDALIIGQEWLDDKRFYPIITDLLRKSQPIINYRLNDILQIKEEACPCGSPLMAIEKVEGRSDDLFFAQKKDGSVALIYPDFIRRCFLQSDFEGDYQVRQLSLDQLDLGLSHFDKKEELEQAFQSLAALQEFKPFTLQFSDYRKPQKQKLRRIIQDMPKEKVRDYYEKSIH</sequence>
<dbReference type="PANTHER" id="PTHR36932">
    <property type="entry name" value="CAPSULAR POLYSACCHARIDE BIOSYNTHESIS PROTEIN"/>
    <property type="match status" value="1"/>
</dbReference>
<proteinExistence type="predicted"/>
<dbReference type="Gene3D" id="3.40.50.12780">
    <property type="entry name" value="N-terminal domain of ligase-like"/>
    <property type="match status" value="1"/>
</dbReference>
<name>A0A4V6LYG2_STRPO</name>
<evidence type="ECO:0000313" key="2">
    <source>
        <dbReference type="Proteomes" id="UP000306241"/>
    </source>
</evidence>
<evidence type="ECO:0000313" key="1">
    <source>
        <dbReference type="EMBL" id="VTT42119.1"/>
    </source>
</evidence>
<organism evidence="1 2">
    <name type="scientific">Streptococcus porcinus</name>
    <dbReference type="NCBI Taxonomy" id="1340"/>
    <lineage>
        <taxon>Bacteria</taxon>
        <taxon>Bacillati</taxon>
        <taxon>Bacillota</taxon>
        <taxon>Bacilli</taxon>
        <taxon>Lactobacillales</taxon>
        <taxon>Streptococcaceae</taxon>
        <taxon>Streptococcus</taxon>
    </lineage>
</organism>
<dbReference type="NCBIfam" id="TIGR02304">
    <property type="entry name" value="aden_form_hyp"/>
    <property type="match status" value="1"/>
</dbReference>
<dbReference type="Proteomes" id="UP000306241">
    <property type="component" value="Chromosome"/>
</dbReference>
<dbReference type="EMBL" id="LR594052">
    <property type="protein sequence ID" value="VTT42119.1"/>
    <property type="molecule type" value="Genomic_DNA"/>
</dbReference>
<dbReference type="AlphaFoldDB" id="A0A4V6LYG2"/>